<accession>U7UNG6</accession>
<dbReference type="EMBL" id="AWXA01000028">
    <property type="protein sequence ID" value="ERT60028.1"/>
    <property type="molecule type" value="Genomic_DNA"/>
</dbReference>
<proteinExistence type="inferred from homology"/>
<dbReference type="RefSeq" id="WP_023053600.1">
    <property type="nucleotide sequence ID" value="NZ_AWXA01000028.1"/>
</dbReference>
<dbReference type="Gene3D" id="3.90.220.20">
    <property type="entry name" value="DNA methylase specificity domains"/>
    <property type="match status" value="2"/>
</dbReference>
<keyword evidence="2" id="KW-0680">Restriction system</keyword>
<dbReference type="InterPro" id="IPR044946">
    <property type="entry name" value="Restrct_endonuc_typeI_TRD_sf"/>
</dbReference>
<keyword evidence="3" id="KW-0238">DNA-binding</keyword>
<comment type="similarity">
    <text evidence="1">Belongs to the type-I restriction system S methylase family.</text>
</comment>
<dbReference type="SUPFAM" id="SSF116734">
    <property type="entry name" value="DNA methylase specificity domain"/>
    <property type="match status" value="2"/>
</dbReference>
<feature type="domain" description="Type I restriction modification DNA specificity" evidence="4">
    <location>
        <begin position="18"/>
        <end position="193"/>
    </location>
</feature>
<name>U7UNG6_9FIRM</name>
<evidence type="ECO:0000256" key="2">
    <source>
        <dbReference type="ARBA" id="ARBA00022747"/>
    </source>
</evidence>
<evidence type="ECO:0000256" key="3">
    <source>
        <dbReference type="ARBA" id="ARBA00023125"/>
    </source>
</evidence>
<protein>
    <submittedName>
        <fullName evidence="5">Type I restriction modification DNA specificity domain protein</fullName>
    </submittedName>
</protein>
<gene>
    <name evidence="5" type="ORF">HMPREF1250_0912</name>
</gene>
<dbReference type="Pfam" id="PF01420">
    <property type="entry name" value="Methylase_S"/>
    <property type="match status" value="2"/>
</dbReference>
<evidence type="ECO:0000259" key="4">
    <source>
        <dbReference type="Pfam" id="PF01420"/>
    </source>
</evidence>
<dbReference type="PATRIC" id="fig|1111454.3.peg.1106"/>
<evidence type="ECO:0000313" key="6">
    <source>
        <dbReference type="Proteomes" id="UP000017090"/>
    </source>
</evidence>
<organism evidence="5 6">
    <name type="scientific">Megasphaera vaginalis</name>
    <name type="common">ex Srinivasan et al. 2021</name>
    <dbReference type="NCBI Taxonomy" id="1111454"/>
    <lineage>
        <taxon>Bacteria</taxon>
        <taxon>Bacillati</taxon>
        <taxon>Bacillota</taxon>
        <taxon>Negativicutes</taxon>
        <taxon>Veillonellales</taxon>
        <taxon>Veillonellaceae</taxon>
        <taxon>Megasphaera</taxon>
    </lineage>
</organism>
<keyword evidence="6" id="KW-1185">Reference proteome</keyword>
<dbReference type="InterPro" id="IPR052021">
    <property type="entry name" value="Type-I_RS_S_subunit"/>
</dbReference>
<dbReference type="PANTHER" id="PTHR30408">
    <property type="entry name" value="TYPE-1 RESTRICTION ENZYME ECOKI SPECIFICITY PROTEIN"/>
    <property type="match status" value="1"/>
</dbReference>
<feature type="domain" description="Type I restriction modification DNA specificity" evidence="4">
    <location>
        <begin position="246"/>
        <end position="396"/>
    </location>
</feature>
<dbReference type="Proteomes" id="UP000017090">
    <property type="component" value="Unassembled WGS sequence"/>
</dbReference>
<dbReference type="GO" id="GO:0009307">
    <property type="term" value="P:DNA restriction-modification system"/>
    <property type="evidence" value="ECO:0007669"/>
    <property type="project" value="UniProtKB-KW"/>
</dbReference>
<dbReference type="eggNOG" id="COG0732">
    <property type="taxonomic scope" value="Bacteria"/>
</dbReference>
<dbReference type="CDD" id="cd17521">
    <property type="entry name" value="RMtype1_S_Sau13435ORF2165P_TRD2-CR2_like"/>
    <property type="match status" value="1"/>
</dbReference>
<dbReference type="AlphaFoldDB" id="U7UNG6"/>
<reference evidence="5 6" key="1">
    <citation type="submission" date="2013-09" db="EMBL/GenBank/DDBJ databases">
        <authorList>
            <person name="Durkin A.S."/>
            <person name="Haft D.R."/>
            <person name="McCorrison J."/>
            <person name="Torralba M."/>
            <person name="Gillis M."/>
            <person name="Haft D.H."/>
            <person name="Methe B."/>
            <person name="Sutton G."/>
            <person name="Nelson K.E."/>
        </authorList>
    </citation>
    <scope>NUCLEOTIDE SEQUENCE [LARGE SCALE GENOMIC DNA]</scope>
    <source>
        <strain evidence="5 6">BV3C16-1</strain>
    </source>
</reference>
<comment type="caution">
    <text evidence="5">The sequence shown here is derived from an EMBL/GenBank/DDBJ whole genome shotgun (WGS) entry which is preliminary data.</text>
</comment>
<evidence type="ECO:0000256" key="1">
    <source>
        <dbReference type="ARBA" id="ARBA00010923"/>
    </source>
</evidence>
<dbReference type="GO" id="GO:0003677">
    <property type="term" value="F:DNA binding"/>
    <property type="evidence" value="ECO:0007669"/>
    <property type="project" value="UniProtKB-KW"/>
</dbReference>
<dbReference type="STRING" id="1111454.HMPREF1250_0912"/>
<sequence length="444" mass="51714">MRYKDYKKVDITWLNEVPSHWEIQRIASVFDIRKEKNDPIKTEEVLSLSAKYGVTPYSEKKEKGGNKPKSDLTKYNLCYQGDILVNCMNVVAGAVGISNYFGAISPVYYPLVTNKYNNKYYMEYLFRNYDFQRGMVGLGKGIMMNESESGNLTTVRMRISWDTLKTLEVPVPPKEEQEQIKRFLDWKIKEIDRLIGGYRNKIQYINLIKSQLIANEYMKSDEKIRLKMLLKNDMEYGLNISGDISGDFRYVRITDIDKNGSLKETDQQYVSNFDKKYILNKGDILFARSGATVGKTYYYKETDGNCAYAGYLIRARVNKDLVYSEYIYYFTQSKIYEEWKNSIFIQSTIQNINAEKYSNLLIPMFDKDVQKKVIKNCKLIINLIDKIEKNQAQQINNLKLLKQSLISDVVTGKIDVRNVVIPEYDKVSDIEDDVILDGNFNEEV</sequence>
<dbReference type="InterPro" id="IPR000055">
    <property type="entry name" value="Restrct_endonuc_typeI_TRD"/>
</dbReference>
<dbReference type="PANTHER" id="PTHR30408:SF12">
    <property type="entry name" value="TYPE I RESTRICTION ENZYME MJAVIII SPECIFICITY SUBUNIT"/>
    <property type="match status" value="1"/>
</dbReference>
<evidence type="ECO:0000313" key="5">
    <source>
        <dbReference type="EMBL" id="ERT60028.1"/>
    </source>
</evidence>